<feature type="active site" description="Proton acceptor" evidence="3">
    <location>
        <position position="63"/>
    </location>
</feature>
<proteinExistence type="inferred from homology"/>
<sequence length="233" mass="25369">MRARALAVEGALVFTPRVFPDDRGLFLSPFQEAAFTEAHGGPLFPVAQSNHSLSRRGVVRGLHFTVTPPGTAKYVHCARGAALDIVVDIRVGSPTFGRWDAVLMDQRDHRAAYLPVGVGHAFVALEDDTVMSYLLSESYVPENELALSVLDPALGLPVPRGIEPVLSERDRTAVTLAEARRQGLLPEYARCREIERDAASARTAPPPPPHPSQPSQPSHASHAARRRTERPLP</sequence>
<dbReference type="OrthoDB" id="9800680at2"/>
<protein>
    <submittedName>
        <fullName evidence="6">Staurosporine biosynthesis 3,5-epimerase StaE</fullName>
        <ecNumber evidence="6">5.1.3.13</ecNumber>
    </submittedName>
</protein>
<evidence type="ECO:0000256" key="1">
    <source>
        <dbReference type="ARBA" id="ARBA00010154"/>
    </source>
</evidence>
<dbReference type="GeneID" id="93734192"/>
<dbReference type="EC" id="5.1.3.13" evidence="6"/>
<dbReference type="InterPro" id="IPR011051">
    <property type="entry name" value="RmlC_Cupin_sf"/>
</dbReference>
<dbReference type="PANTHER" id="PTHR21047:SF2">
    <property type="entry name" value="THYMIDINE DIPHOSPHO-4-KETO-RHAMNOSE 3,5-EPIMERASE"/>
    <property type="match status" value="1"/>
</dbReference>
<dbReference type="GO" id="GO:0000271">
    <property type="term" value="P:polysaccharide biosynthetic process"/>
    <property type="evidence" value="ECO:0007669"/>
    <property type="project" value="TreeGrafter"/>
</dbReference>
<dbReference type="GO" id="GO:0019305">
    <property type="term" value="P:dTDP-rhamnose biosynthetic process"/>
    <property type="evidence" value="ECO:0007669"/>
    <property type="project" value="TreeGrafter"/>
</dbReference>
<feature type="site" description="Participates in a stacking interaction with the thymidine ring of dTDP-4-oxo-6-deoxyglucose" evidence="4">
    <location>
        <position position="139"/>
    </location>
</feature>
<dbReference type="KEGG" id="sclf:BB341_29645"/>
<dbReference type="eggNOG" id="COG1898">
    <property type="taxonomic scope" value="Bacteria"/>
</dbReference>
<dbReference type="RefSeq" id="WP_003963466.1">
    <property type="nucleotide sequence ID" value="NZ_CM000914.1"/>
</dbReference>
<dbReference type="Gene3D" id="2.60.120.10">
    <property type="entry name" value="Jelly Rolls"/>
    <property type="match status" value="1"/>
</dbReference>
<dbReference type="PANTHER" id="PTHR21047">
    <property type="entry name" value="DTDP-6-DEOXY-D-GLUCOSE-3,5 EPIMERASE"/>
    <property type="match status" value="1"/>
</dbReference>
<name>D5SL03_STRCL</name>
<gene>
    <name evidence="6" type="primary">staE</name>
    <name evidence="6" type="ORF">SCLAV_p1110</name>
</gene>
<dbReference type="Pfam" id="PF00908">
    <property type="entry name" value="dTDP_sugar_isom"/>
    <property type="match status" value="1"/>
</dbReference>
<feature type="compositionally biased region" description="Basic residues" evidence="5">
    <location>
        <begin position="222"/>
        <end position="233"/>
    </location>
</feature>
<organism evidence="6 7">
    <name type="scientific">Streptomyces clavuligerus</name>
    <dbReference type="NCBI Taxonomy" id="1901"/>
    <lineage>
        <taxon>Bacteria</taxon>
        <taxon>Bacillati</taxon>
        <taxon>Actinomycetota</taxon>
        <taxon>Actinomycetes</taxon>
        <taxon>Kitasatosporales</taxon>
        <taxon>Streptomycetaceae</taxon>
        <taxon>Streptomyces</taxon>
    </lineage>
</organism>
<evidence type="ECO:0000256" key="2">
    <source>
        <dbReference type="ARBA" id="ARBA00023235"/>
    </source>
</evidence>
<evidence type="ECO:0000256" key="4">
    <source>
        <dbReference type="PIRSR" id="PIRSR600888-3"/>
    </source>
</evidence>
<feature type="region of interest" description="Disordered" evidence="5">
    <location>
        <begin position="195"/>
        <end position="233"/>
    </location>
</feature>
<keyword evidence="6" id="KW-0614">Plasmid</keyword>
<comment type="similarity">
    <text evidence="1">Belongs to the dTDP-4-dehydrorhamnose 3,5-epimerase family.</text>
</comment>
<keyword evidence="2 6" id="KW-0413">Isomerase</keyword>
<dbReference type="SUPFAM" id="SSF51182">
    <property type="entry name" value="RmlC-like cupins"/>
    <property type="match status" value="1"/>
</dbReference>
<dbReference type="EMBL" id="CM000914">
    <property type="protein sequence ID" value="EFG04596.2"/>
    <property type="molecule type" value="Genomic_DNA"/>
</dbReference>
<geneLocation type="plasmid" evidence="6 7">
    <name>pSCL4</name>
</geneLocation>
<dbReference type="InterPro" id="IPR000888">
    <property type="entry name" value="RmlC-like"/>
</dbReference>
<accession>D5SL03</accession>
<dbReference type="AlphaFoldDB" id="D5SL03"/>
<dbReference type="GO" id="GO:0005829">
    <property type="term" value="C:cytosol"/>
    <property type="evidence" value="ECO:0007669"/>
    <property type="project" value="TreeGrafter"/>
</dbReference>
<feature type="active site" description="Proton donor" evidence="3">
    <location>
        <position position="133"/>
    </location>
</feature>
<feature type="compositionally biased region" description="Pro residues" evidence="5">
    <location>
        <begin position="204"/>
        <end position="214"/>
    </location>
</feature>
<evidence type="ECO:0000256" key="3">
    <source>
        <dbReference type="PIRSR" id="PIRSR600888-1"/>
    </source>
</evidence>
<evidence type="ECO:0000313" key="7">
    <source>
        <dbReference type="Proteomes" id="UP000002357"/>
    </source>
</evidence>
<keyword evidence="7" id="KW-1185">Reference proteome</keyword>
<reference evidence="6 7" key="1">
    <citation type="journal article" date="2010" name="Genome Biol. Evol.">
        <title>The sequence of a 1.8-mb bacterial linear plasmid reveals a rich evolutionary reservoir of secondary metabolic pathways.</title>
        <authorList>
            <person name="Medema M.H."/>
            <person name="Trefzer A."/>
            <person name="Kovalchuk A."/>
            <person name="van den Berg M."/>
            <person name="Mueller U."/>
            <person name="Heijne W."/>
            <person name="Wu L."/>
            <person name="Alam M.T."/>
            <person name="Ronning C.M."/>
            <person name="Nierman W.C."/>
            <person name="Bovenberg R.A.L."/>
            <person name="Breitling R."/>
            <person name="Takano E."/>
        </authorList>
    </citation>
    <scope>NUCLEOTIDE SEQUENCE [LARGE SCALE GENOMIC DNA]</scope>
    <source>
        <strain evidence="7">ATCC 27064 / DSM 738 / JCM 4710 / NBRC 13307 / NCIMB 12785 / NRRL 3585 / VKM Ac-602</strain>
        <plasmid evidence="6">pSCL4</plasmid>
    </source>
</reference>
<dbReference type="InterPro" id="IPR014710">
    <property type="entry name" value="RmlC-like_jellyroll"/>
</dbReference>
<dbReference type="GO" id="GO:0008830">
    <property type="term" value="F:dTDP-4-dehydrorhamnose 3,5-epimerase activity"/>
    <property type="evidence" value="ECO:0007669"/>
    <property type="project" value="UniProtKB-EC"/>
</dbReference>
<evidence type="ECO:0000313" key="6">
    <source>
        <dbReference type="EMBL" id="EFG04596.2"/>
    </source>
</evidence>
<dbReference type="CDD" id="cd00438">
    <property type="entry name" value="cupin_RmlC"/>
    <property type="match status" value="1"/>
</dbReference>
<evidence type="ECO:0000256" key="5">
    <source>
        <dbReference type="SAM" id="MobiDB-lite"/>
    </source>
</evidence>
<dbReference type="Proteomes" id="UP000002357">
    <property type="component" value="Plasmid pSCL4"/>
</dbReference>